<reference evidence="1" key="1">
    <citation type="submission" date="2016-10" db="EMBL/GenBank/DDBJ databases">
        <title>Sequence of Gallionella enrichment culture.</title>
        <authorList>
            <person name="Poehlein A."/>
            <person name="Muehling M."/>
            <person name="Daniel R."/>
        </authorList>
    </citation>
    <scope>NUCLEOTIDE SEQUENCE</scope>
</reference>
<accession>A0A1J5SUZ1</accession>
<dbReference type="EMBL" id="MLJW01000062">
    <property type="protein sequence ID" value="OIR03854.1"/>
    <property type="molecule type" value="Genomic_DNA"/>
</dbReference>
<dbReference type="AlphaFoldDB" id="A0A1J5SUZ1"/>
<gene>
    <name evidence="1" type="ORF">GALL_140350</name>
</gene>
<comment type="caution">
    <text evidence="1">The sequence shown here is derived from an EMBL/GenBank/DDBJ whole genome shotgun (WGS) entry which is preliminary data.</text>
</comment>
<organism evidence="1">
    <name type="scientific">mine drainage metagenome</name>
    <dbReference type="NCBI Taxonomy" id="410659"/>
    <lineage>
        <taxon>unclassified sequences</taxon>
        <taxon>metagenomes</taxon>
        <taxon>ecological metagenomes</taxon>
    </lineage>
</organism>
<protein>
    <submittedName>
        <fullName evidence="1">Uncharacterized protein</fullName>
    </submittedName>
</protein>
<proteinExistence type="predicted"/>
<evidence type="ECO:0000313" key="1">
    <source>
        <dbReference type="EMBL" id="OIR03854.1"/>
    </source>
</evidence>
<sequence length="148" mass="16068">MDESTYGSVAEGIRRSPCIFERALLASCAACSLVQRHALAEREVLACTDPVAQAGCRGFREALRQNSSFTLKRTNADQRLPHALEMKLQCGGLRGLQQALDATAAVLEVHALLEQALVRYGSLAELPYSRIIQGVAAWSGRKRTASEP</sequence>
<name>A0A1J5SUZ1_9ZZZZ</name>